<accession>A0A1T4RS49</accession>
<dbReference type="EMBL" id="FUWS01000007">
    <property type="protein sequence ID" value="SKA18481.1"/>
    <property type="molecule type" value="Genomic_DNA"/>
</dbReference>
<evidence type="ECO:0000256" key="1">
    <source>
        <dbReference type="SAM" id="Coils"/>
    </source>
</evidence>
<dbReference type="STRING" id="1122192.SAMN02745673_02909"/>
<dbReference type="Pfam" id="PF13354">
    <property type="entry name" value="Beta-lactamase2"/>
    <property type="match status" value="2"/>
</dbReference>
<dbReference type="RefSeq" id="WP_078762212.1">
    <property type="nucleotide sequence ID" value="NZ_FUWS01000007.1"/>
</dbReference>
<feature type="domain" description="Beta-lactamase class A catalytic" evidence="3">
    <location>
        <begin position="149"/>
        <end position="292"/>
    </location>
</feature>
<gene>
    <name evidence="4" type="ORF">SAMN02745673_02909</name>
</gene>
<dbReference type="OrthoDB" id="3524371at2"/>
<dbReference type="InterPro" id="IPR000871">
    <property type="entry name" value="Beta-lactam_class-A"/>
</dbReference>
<dbReference type="GO" id="GO:0030655">
    <property type="term" value="P:beta-lactam antibiotic catabolic process"/>
    <property type="evidence" value="ECO:0007669"/>
    <property type="project" value="InterPro"/>
</dbReference>
<keyword evidence="1" id="KW-0175">Coiled coil</keyword>
<dbReference type="GO" id="GO:0046677">
    <property type="term" value="P:response to antibiotic"/>
    <property type="evidence" value="ECO:0007669"/>
    <property type="project" value="InterPro"/>
</dbReference>
<feature type="compositionally biased region" description="Low complexity" evidence="2">
    <location>
        <begin position="63"/>
        <end position="77"/>
    </location>
</feature>
<keyword evidence="5" id="KW-1185">Reference proteome</keyword>
<evidence type="ECO:0000259" key="3">
    <source>
        <dbReference type="Pfam" id="PF13354"/>
    </source>
</evidence>
<organism evidence="4 5">
    <name type="scientific">Marinactinospora thermotolerans DSM 45154</name>
    <dbReference type="NCBI Taxonomy" id="1122192"/>
    <lineage>
        <taxon>Bacteria</taxon>
        <taxon>Bacillati</taxon>
        <taxon>Actinomycetota</taxon>
        <taxon>Actinomycetes</taxon>
        <taxon>Streptosporangiales</taxon>
        <taxon>Nocardiopsidaceae</taxon>
        <taxon>Marinactinospora</taxon>
    </lineage>
</organism>
<feature type="coiled-coil region" evidence="1">
    <location>
        <begin position="130"/>
        <end position="157"/>
    </location>
</feature>
<feature type="domain" description="Beta-lactamase class A catalytic" evidence="3">
    <location>
        <begin position="100"/>
        <end position="145"/>
    </location>
</feature>
<sequence>MRARSTSSPPPRRARDGGPRWPVCVAALAALLLSVPALLGTAPATPRQSGRDAAASPPPAAAPPLVASPSPVPGLSPEEGQRITARIEDYLAGQEGRLAISVHDLATGTTYGYGGDQTFPTGSLVKLNILVLLLLQADDEERELTAEERDLAEQMIRYSDNDVTDLLYQRIGFDAGFARGNARLGLRATVAGGGQPGVWGATTTTTADQIRLLRAVFTDSGPLSRHSRSYARRLLGSVAPEQAWGVSAAAGEGDRVELKNGWVPRDVDGGRWAISSAGHVHGERRSYLIAVLSDRHLGYGEGVACVEHVVTEVVDALEENAARQRGTDHAGLAPRAS</sequence>
<dbReference type="Proteomes" id="UP000190637">
    <property type="component" value="Unassembled WGS sequence"/>
</dbReference>
<name>A0A1T4RS49_9ACTN</name>
<dbReference type="PANTHER" id="PTHR35333:SF3">
    <property type="entry name" value="BETA-LACTAMASE-TYPE TRANSPEPTIDASE FOLD CONTAINING PROTEIN"/>
    <property type="match status" value="1"/>
</dbReference>
<evidence type="ECO:0000256" key="2">
    <source>
        <dbReference type="SAM" id="MobiDB-lite"/>
    </source>
</evidence>
<protein>
    <submittedName>
        <fullName evidence="4">Beta-lactamase class A</fullName>
    </submittedName>
</protein>
<dbReference type="SUPFAM" id="SSF56601">
    <property type="entry name" value="beta-lactamase/transpeptidase-like"/>
    <property type="match status" value="1"/>
</dbReference>
<dbReference type="AlphaFoldDB" id="A0A1T4RS49"/>
<dbReference type="InterPro" id="IPR012338">
    <property type="entry name" value="Beta-lactam/transpept-like"/>
</dbReference>
<dbReference type="GO" id="GO:0008800">
    <property type="term" value="F:beta-lactamase activity"/>
    <property type="evidence" value="ECO:0007669"/>
    <property type="project" value="InterPro"/>
</dbReference>
<proteinExistence type="predicted"/>
<dbReference type="InterPro" id="IPR045155">
    <property type="entry name" value="Beta-lactam_cat"/>
</dbReference>
<feature type="region of interest" description="Disordered" evidence="2">
    <location>
        <begin position="43"/>
        <end position="78"/>
    </location>
</feature>
<evidence type="ECO:0000313" key="4">
    <source>
        <dbReference type="EMBL" id="SKA18481.1"/>
    </source>
</evidence>
<dbReference type="Gene3D" id="3.40.710.10">
    <property type="entry name" value="DD-peptidase/beta-lactamase superfamily"/>
    <property type="match status" value="1"/>
</dbReference>
<reference evidence="4 5" key="1">
    <citation type="submission" date="2017-02" db="EMBL/GenBank/DDBJ databases">
        <authorList>
            <person name="Peterson S.W."/>
        </authorList>
    </citation>
    <scope>NUCLEOTIDE SEQUENCE [LARGE SCALE GENOMIC DNA]</scope>
    <source>
        <strain evidence="4 5">DSM 45154</strain>
    </source>
</reference>
<evidence type="ECO:0000313" key="5">
    <source>
        <dbReference type="Proteomes" id="UP000190637"/>
    </source>
</evidence>
<dbReference type="PANTHER" id="PTHR35333">
    <property type="entry name" value="BETA-LACTAMASE"/>
    <property type="match status" value="1"/>
</dbReference>